<dbReference type="Proteomes" id="UP000095282">
    <property type="component" value="Unplaced"/>
</dbReference>
<dbReference type="AlphaFoldDB" id="A0A1I7TDE0"/>
<name>A0A1I7TDE0_9PELO</name>
<feature type="region of interest" description="Disordered" evidence="1">
    <location>
        <begin position="117"/>
        <end position="173"/>
    </location>
</feature>
<evidence type="ECO:0000256" key="1">
    <source>
        <dbReference type="SAM" id="MobiDB-lite"/>
    </source>
</evidence>
<feature type="region of interest" description="Disordered" evidence="1">
    <location>
        <begin position="53"/>
        <end position="74"/>
    </location>
</feature>
<organism evidence="2 3">
    <name type="scientific">Caenorhabditis tropicalis</name>
    <dbReference type="NCBI Taxonomy" id="1561998"/>
    <lineage>
        <taxon>Eukaryota</taxon>
        <taxon>Metazoa</taxon>
        <taxon>Ecdysozoa</taxon>
        <taxon>Nematoda</taxon>
        <taxon>Chromadorea</taxon>
        <taxon>Rhabditida</taxon>
        <taxon>Rhabditina</taxon>
        <taxon>Rhabditomorpha</taxon>
        <taxon>Rhabditoidea</taxon>
        <taxon>Rhabditidae</taxon>
        <taxon>Peloderinae</taxon>
        <taxon>Caenorhabditis</taxon>
    </lineage>
</organism>
<dbReference type="STRING" id="1561998.A0A1I7TDE0"/>
<dbReference type="WBParaSite" id="Csp11.Scaffold585.g4825.t1">
    <property type="protein sequence ID" value="Csp11.Scaffold585.g4825.t1"/>
    <property type="gene ID" value="Csp11.Scaffold585.g4825"/>
</dbReference>
<sequence length="173" mass="19699">MVVAAEEGEEMEQGGIEFSYKEIGAMLFEVGKQQHLNAKRRKRIYDLVKKFDKSSRGQDPLHFEAPAPKEKLTKNDYEEAEKNAIELASSFKQEKKIARKVKSQIKKRVREAEEAVRKERGDVDVPEDEITEVKKKSGKQTSVPKVKKGKPLLKAKGVGKKQMLFQKKKGGKK</sequence>
<evidence type="ECO:0000313" key="3">
    <source>
        <dbReference type="WBParaSite" id="Csp11.Scaffold585.g4825.t1"/>
    </source>
</evidence>
<reference evidence="3" key="1">
    <citation type="submission" date="2016-11" db="UniProtKB">
        <authorList>
            <consortium name="WormBaseParasite"/>
        </authorList>
    </citation>
    <scope>IDENTIFICATION</scope>
</reference>
<keyword evidence="2" id="KW-1185">Reference proteome</keyword>
<feature type="compositionally biased region" description="Basic residues" evidence="1">
    <location>
        <begin position="145"/>
        <end position="159"/>
    </location>
</feature>
<proteinExistence type="predicted"/>
<dbReference type="eggNOG" id="KOG3911">
    <property type="taxonomic scope" value="Eukaryota"/>
</dbReference>
<evidence type="ECO:0000313" key="2">
    <source>
        <dbReference type="Proteomes" id="UP000095282"/>
    </source>
</evidence>
<protein>
    <submittedName>
        <fullName evidence="3">SURF6 domain-containing protein</fullName>
    </submittedName>
</protein>
<accession>A0A1I7TDE0</accession>